<dbReference type="GO" id="GO:0005525">
    <property type="term" value="F:GTP binding"/>
    <property type="evidence" value="ECO:0007669"/>
    <property type="project" value="UniProtKB-KW"/>
</dbReference>
<evidence type="ECO:0000256" key="4">
    <source>
        <dbReference type="ARBA" id="ARBA00023134"/>
    </source>
</evidence>
<name>A0A6C0H4B6_9ZZZZ</name>
<dbReference type="Gene3D" id="3.40.50.300">
    <property type="entry name" value="P-loop containing nucleotide triphosphate hydrolases"/>
    <property type="match status" value="1"/>
</dbReference>
<accession>A0A6C0H4B6</accession>
<dbReference type="Pfam" id="PF00071">
    <property type="entry name" value="Ras"/>
    <property type="match status" value="1"/>
</dbReference>
<keyword evidence="3" id="KW-0653">Protein transport</keyword>
<organism evidence="5">
    <name type="scientific">viral metagenome</name>
    <dbReference type="NCBI Taxonomy" id="1070528"/>
    <lineage>
        <taxon>unclassified sequences</taxon>
        <taxon>metagenomes</taxon>
        <taxon>organismal metagenomes</taxon>
    </lineage>
</organism>
<evidence type="ECO:0000256" key="2">
    <source>
        <dbReference type="ARBA" id="ARBA00022741"/>
    </source>
</evidence>
<evidence type="ECO:0000256" key="3">
    <source>
        <dbReference type="ARBA" id="ARBA00022927"/>
    </source>
</evidence>
<dbReference type="InterPro" id="IPR002041">
    <property type="entry name" value="Ran_GTPase"/>
</dbReference>
<dbReference type="EMBL" id="MN739859">
    <property type="protein sequence ID" value="QHT74883.1"/>
    <property type="molecule type" value="Genomic_DNA"/>
</dbReference>
<dbReference type="GO" id="GO:0000054">
    <property type="term" value="P:ribosomal subunit export from nucleus"/>
    <property type="evidence" value="ECO:0007669"/>
    <property type="project" value="TreeGrafter"/>
</dbReference>
<dbReference type="GO" id="GO:0003924">
    <property type="term" value="F:GTPase activity"/>
    <property type="evidence" value="ECO:0007669"/>
    <property type="project" value="InterPro"/>
</dbReference>
<proteinExistence type="predicted"/>
<dbReference type="PANTHER" id="PTHR24071:SF0">
    <property type="entry name" value="GTP-BINDING NUCLEAR PROTEIN RAN"/>
    <property type="match status" value="1"/>
</dbReference>
<evidence type="ECO:0000256" key="1">
    <source>
        <dbReference type="ARBA" id="ARBA00022448"/>
    </source>
</evidence>
<dbReference type="InterPro" id="IPR027417">
    <property type="entry name" value="P-loop_NTPase"/>
</dbReference>
<dbReference type="SMART" id="SM00175">
    <property type="entry name" value="RAB"/>
    <property type="match status" value="1"/>
</dbReference>
<dbReference type="PANTHER" id="PTHR24071">
    <property type="entry name" value="RAN GTPASE"/>
    <property type="match status" value="1"/>
</dbReference>
<keyword evidence="2" id="KW-0547">Nucleotide-binding</keyword>
<dbReference type="GO" id="GO:0006606">
    <property type="term" value="P:protein import into nucleus"/>
    <property type="evidence" value="ECO:0007669"/>
    <property type="project" value="TreeGrafter"/>
</dbReference>
<dbReference type="SMART" id="SM00173">
    <property type="entry name" value="RAS"/>
    <property type="match status" value="1"/>
</dbReference>
<dbReference type="GO" id="GO:0005634">
    <property type="term" value="C:nucleus"/>
    <property type="evidence" value="ECO:0007669"/>
    <property type="project" value="TreeGrafter"/>
</dbReference>
<dbReference type="AlphaFoldDB" id="A0A6C0H4B6"/>
<reference evidence="5" key="1">
    <citation type="journal article" date="2020" name="Nature">
        <title>Giant virus diversity and host interactions through global metagenomics.</title>
        <authorList>
            <person name="Schulz F."/>
            <person name="Roux S."/>
            <person name="Paez-Espino D."/>
            <person name="Jungbluth S."/>
            <person name="Walsh D.A."/>
            <person name="Denef V.J."/>
            <person name="McMahon K.D."/>
            <person name="Konstantinidis K.T."/>
            <person name="Eloe-Fadrosh E.A."/>
            <person name="Kyrpides N.C."/>
            <person name="Woyke T."/>
        </authorList>
    </citation>
    <scope>NUCLEOTIDE SEQUENCE</scope>
    <source>
        <strain evidence="5">GVMAG-M-3300023179-62</strain>
    </source>
</reference>
<sequence length="230" mass="26128">MPKDTENIYFLLLIRFGEPYASKIMKFLVSSRTYNIQLVGSTGVGKSCFAQRLLRNTFTPNYISGAIAFPTPLGGKAVFNIRECGYRIIEPTLNRLVRDEWNKTDAFFVMFSHEATDPSRQCEAWIQNIRRIVGVVVPIVIVGLKCDVPNYNLKPNIQILCSKYCIPYVELSSRDGTNIHGPFLALQDILRTDLDRNMFVDDPNIPITPLLLPPPSQDQDTSLFKLVKRI</sequence>
<dbReference type="GO" id="GO:0005737">
    <property type="term" value="C:cytoplasm"/>
    <property type="evidence" value="ECO:0007669"/>
    <property type="project" value="TreeGrafter"/>
</dbReference>
<dbReference type="SUPFAM" id="SSF52540">
    <property type="entry name" value="P-loop containing nucleoside triphosphate hydrolases"/>
    <property type="match status" value="1"/>
</dbReference>
<evidence type="ECO:0000313" key="5">
    <source>
        <dbReference type="EMBL" id="QHT74883.1"/>
    </source>
</evidence>
<dbReference type="PRINTS" id="PR00449">
    <property type="entry name" value="RASTRNSFRMNG"/>
</dbReference>
<protein>
    <submittedName>
        <fullName evidence="5">Uncharacterized protein</fullName>
    </submittedName>
</protein>
<keyword evidence="1" id="KW-0813">Transport</keyword>
<keyword evidence="4" id="KW-0342">GTP-binding</keyword>
<dbReference type="InterPro" id="IPR001806">
    <property type="entry name" value="Small_GTPase"/>
</dbReference>